<comment type="subcellular location">
    <subcellularLocation>
        <location evidence="1 7">Cell membrane</location>
        <topology evidence="1 7">Multi-pass membrane protein</topology>
    </subcellularLocation>
</comment>
<keyword evidence="3" id="KW-1003">Cell membrane</keyword>
<comment type="similarity">
    <text evidence="7">Belongs to the binding-protein-dependent transport system permease family.</text>
</comment>
<comment type="caution">
    <text evidence="9">The sequence shown here is derived from an EMBL/GenBank/DDBJ whole genome shotgun (WGS) entry which is preliminary data.</text>
</comment>
<evidence type="ECO:0000313" key="9">
    <source>
        <dbReference type="EMBL" id="MEK8127102.1"/>
    </source>
</evidence>
<feature type="transmembrane region" description="Helical" evidence="7">
    <location>
        <begin position="275"/>
        <end position="295"/>
    </location>
</feature>
<reference evidence="9 10" key="1">
    <citation type="submission" date="2024-04" db="EMBL/GenBank/DDBJ databases">
        <title>draft genome sequnece of Paenibacillus filicis.</title>
        <authorList>
            <person name="Kim D.-U."/>
        </authorList>
    </citation>
    <scope>NUCLEOTIDE SEQUENCE [LARGE SCALE GENOMIC DNA]</scope>
    <source>
        <strain evidence="9 10">KACC14197</strain>
    </source>
</reference>
<dbReference type="InterPro" id="IPR000515">
    <property type="entry name" value="MetI-like"/>
</dbReference>
<dbReference type="InterPro" id="IPR025966">
    <property type="entry name" value="OppC_N"/>
</dbReference>
<keyword evidence="5 7" id="KW-1133">Transmembrane helix</keyword>
<feature type="transmembrane region" description="Helical" evidence="7">
    <location>
        <begin position="137"/>
        <end position="156"/>
    </location>
</feature>
<keyword evidence="4 7" id="KW-0812">Transmembrane</keyword>
<organism evidence="9 10">
    <name type="scientific">Paenibacillus filicis</name>
    <dbReference type="NCBI Taxonomy" id="669464"/>
    <lineage>
        <taxon>Bacteria</taxon>
        <taxon>Bacillati</taxon>
        <taxon>Bacillota</taxon>
        <taxon>Bacilli</taxon>
        <taxon>Bacillales</taxon>
        <taxon>Paenibacillaceae</taxon>
        <taxon>Paenibacillus</taxon>
    </lineage>
</organism>
<feature type="transmembrane region" description="Helical" evidence="7">
    <location>
        <begin position="37"/>
        <end position="58"/>
    </location>
</feature>
<sequence>MSVNVDKIKLLPLTKRKLVASSSPWRQTFRSLRKNRAALAGLIVLVFVILLCVIGPLFTSTTGHRVVASLINKPPSASHWLGTDNVGRDVLARLLQGGRISIMVGVLSMLSAVIVGTVIGILAGYYGGWVDHLVTRLADIFLALPGIPILIIFGAILSDLKVPADYRIYLVIILISLISWPTLALLIRGQILSFKERAFMLAAETLGLSSRRKMYHLFLNVTPTIVVIATLTVAKAILSETVLSFLGLGVIPPTPSWGNMLTSANSLIDFRMRPWLWIPPGVAIFITVVSINVVGEGLRDALDPRLKGR</sequence>
<evidence type="ECO:0000256" key="3">
    <source>
        <dbReference type="ARBA" id="ARBA00022475"/>
    </source>
</evidence>
<protein>
    <submittedName>
        <fullName evidence="9">ABC transporter permease</fullName>
    </submittedName>
</protein>
<evidence type="ECO:0000313" key="10">
    <source>
        <dbReference type="Proteomes" id="UP001469365"/>
    </source>
</evidence>
<name>A0ABU9DE09_9BACL</name>
<evidence type="ECO:0000256" key="7">
    <source>
        <dbReference type="RuleBase" id="RU363032"/>
    </source>
</evidence>
<evidence type="ECO:0000259" key="8">
    <source>
        <dbReference type="PROSITE" id="PS50928"/>
    </source>
</evidence>
<evidence type="ECO:0000256" key="4">
    <source>
        <dbReference type="ARBA" id="ARBA00022692"/>
    </source>
</evidence>
<dbReference type="SUPFAM" id="SSF161098">
    <property type="entry name" value="MetI-like"/>
    <property type="match status" value="1"/>
</dbReference>
<feature type="transmembrane region" description="Helical" evidence="7">
    <location>
        <begin position="217"/>
        <end position="238"/>
    </location>
</feature>
<dbReference type="Pfam" id="PF00528">
    <property type="entry name" value="BPD_transp_1"/>
    <property type="match status" value="1"/>
</dbReference>
<proteinExistence type="inferred from homology"/>
<evidence type="ECO:0000256" key="2">
    <source>
        <dbReference type="ARBA" id="ARBA00022448"/>
    </source>
</evidence>
<dbReference type="EMBL" id="JBBPCC010000002">
    <property type="protein sequence ID" value="MEK8127102.1"/>
    <property type="molecule type" value="Genomic_DNA"/>
</dbReference>
<dbReference type="InterPro" id="IPR050366">
    <property type="entry name" value="BP-dependent_transpt_permease"/>
</dbReference>
<keyword evidence="2 7" id="KW-0813">Transport</keyword>
<dbReference type="CDD" id="cd06261">
    <property type="entry name" value="TM_PBP2"/>
    <property type="match status" value="1"/>
</dbReference>
<gene>
    <name evidence="9" type="ORF">WMW72_04170</name>
</gene>
<feature type="domain" description="ABC transmembrane type-1" evidence="8">
    <location>
        <begin position="98"/>
        <end position="295"/>
    </location>
</feature>
<keyword evidence="10" id="KW-1185">Reference proteome</keyword>
<dbReference type="PANTHER" id="PTHR43386:SF23">
    <property type="entry name" value="ABC TRANSPORTER"/>
    <property type="match status" value="1"/>
</dbReference>
<feature type="transmembrane region" description="Helical" evidence="7">
    <location>
        <begin position="100"/>
        <end position="125"/>
    </location>
</feature>
<evidence type="ECO:0000256" key="1">
    <source>
        <dbReference type="ARBA" id="ARBA00004651"/>
    </source>
</evidence>
<keyword evidence="6 7" id="KW-0472">Membrane</keyword>
<dbReference type="Pfam" id="PF12911">
    <property type="entry name" value="OppC_N"/>
    <property type="match status" value="1"/>
</dbReference>
<evidence type="ECO:0000256" key="6">
    <source>
        <dbReference type="ARBA" id="ARBA00023136"/>
    </source>
</evidence>
<accession>A0ABU9DE09</accession>
<dbReference type="Proteomes" id="UP001469365">
    <property type="component" value="Unassembled WGS sequence"/>
</dbReference>
<dbReference type="Gene3D" id="1.10.3720.10">
    <property type="entry name" value="MetI-like"/>
    <property type="match status" value="1"/>
</dbReference>
<feature type="transmembrane region" description="Helical" evidence="7">
    <location>
        <begin position="168"/>
        <end position="187"/>
    </location>
</feature>
<dbReference type="InterPro" id="IPR035906">
    <property type="entry name" value="MetI-like_sf"/>
</dbReference>
<dbReference type="RefSeq" id="WP_341414160.1">
    <property type="nucleotide sequence ID" value="NZ_JBBPCC010000002.1"/>
</dbReference>
<evidence type="ECO:0000256" key="5">
    <source>
        <dbReference type="ARBA" id="ARBA00022989"/>
    </source>
</evidence>
<dbReference type="PROSITE" id="PS50928">
    <property type="entry name" value="ABC_TM1"/>
    <property type="match status" value="1"/>
</dbReference>
<dbReference type="PANTHER" id="PTHR43386">
    <property type="entry name" value="OLIGOPEPTIDE TRANSPORT SYSTEM PERMEASE PROTEIN APPC"/>
    <property type="match status" value="1"/>
</dbReference>